<evidence type="ECO:0000313" key="2">
    <source>
        <dbReference type="EMBL" id="KAL2465270.1"/>
    </source>
</evidence>
<protein>
    <submittedName>
        <fullName evidence="2">DDT domain superfamily</fullName>
    </submittedName>
</protein>
<dbReference type="AlphaFoldDB" id="A0ABD1PMY2"/>
<reference evidence="3" key="1">
    <citation type="submission" date="2024-07" db="EMBL/GenBank/DDBJ databases">
        <title>Two chromosome-level genome assemblies of Korean endemic species Abeliophyllum distichum and Forsythia ovata (Oleaceae).</title>
        <authorList>
            <person name="Jang H."/>
        </authorList>
    </citation>
    <scope>NUCLEOTIDE SEQUENCE [LARGE SCALE GENOMIC DNA]</scope>
</reference>
<proteinExistence type="predicted"/>
<dbReference type="InterPro" id="IPR028938">
    <property type="entry name" value="Rsf1-like"/>
</dbReference>
<feature type="compositionally biased region" description="Basic and acidic residues" evidence="1">
    <location>
        <begin position="143"/>
        <end position="158"/>
    </location>
</feature>
<feature type="region of interest" description="Disordered" evidence="1">
    <location>
        <begin position="45"/>
        <end position="248"/>
    </location>
</feature>
<sequence length="248" mass="28659">MNCSNRRRQRPQRYSTEDFVEAVTYNETDFDTDDDDVVGEVVYDEEYLRGRKKRRKMSSSSEGDEEYHWDEENPEEEEEEDDASSTSEESDGPRRYNTLPGRTRRETKLRSVGELQSGLRRSKRATRNRINYKQYEISESETESMKPEKSSAFDEHSNASDNAEFSMGSQDSDGTSDKQEMHINQPVEEHPKVGNKEETHPPEKSDSTGQNEVEGVRKRRFLDLNELAPASGFDDGPNSMKDENIDDF</sequence>
<evidence type="ECO:0000313" key="3">
    <source>
        <dbReference type="Proteomes" id="UP001604336"/>
    </source>
</evidence>
<feature type="compositionally biased region" description="Basic and acidic residues" evidence="1">
    <location>
        <begin position="175"/>
        <end position="206"/>
    </location>
</feature>
<dbReference type="PANTHER" id="PTHR14296">
    <property type="entry name" value="REMODELING AND SPACING FACTOR 1"/>
    <property type="match status" value="1"/>
</dbReference>
<organism evidence="2 3">
    <name type="scientific">Abeliophyllum distichum</name>
    <dbReference type="NCBI Taxonomy" id="126358"/>
    <lineage>
        <taxon>Eukaryota</taxon>
        <taxon>Viridiplantae</taxon>
        <taxon>Streptophyta</taxon>
        <taxon>Embryophyta</taxon>
        <taxon>Tracheophyta</taxon>
        <taxon>Spermatophyta</taxon>
        <taxon>Magnoliopsida</taxon>
        <taxon>eudicotyledons</taxon>
        <taxon>Gunneridae</taxon>
        <taxon>Pentapetalae</taxon>
        <taxon>asterids</taxon>
        <taxon>lamiids</taxon>
        <taxon>Lamiales</taxon>
        <taxon>Oleaceae</taxon>
        <taxon>Forsythieae</taxon>
        <taxon>Abeliophyllum</taxon>
    </lineage>
</organism>
<feature type="compositionally biased region" description="Acidic residues" evidence="1">
    <location>
        <begin position="62"/>
        <end position="83"/>
    </location>
</feature>
<feature type="compositionally biased region" description="Polar residues" evidence="1">
    <location>
        <begin position="159"/>
        <end position="173"/>
    </location>
</feature>
<gene>
    <name evidence="2" type="ORF">Adt_41121</name>
</gene>
<accession>A0ABD1PMY2</accession>
<name>A0ABD1PMY2_9LAMI</name>
<comment type="caution">
    <text evidence="2">The sequence shown here is derived from an EMBL/GenBank/DDBJ whole genome shotgun (WGS) entry which is preliminary data.</text>
</comment>
<keyword evidence="3" id="KW-1185">Reference proteome</keyword>
<evidence type="ECO:0000256" key="1">
    <source>
        <dbReference type="SAM" id="MobiDB-lite"/>
    </source>
</evidence>
<dbReference type="Proteomes" id="UP001604336">
    <property type="component" value="Unassembled WGS sequence"/>
</dbReference>
<dbReference type="EMBL" id="JBFOLK010000013">
    <property type="protein sequence ID" value="KAL2465270.1"/>
    <property type="molecule type" value="Genomic_DNA"/>
</dbReference>
<dbReference type="PANTHER" id="PTHR14296:SF3">
    <property type="entry name" value="DIKAR, ISOFORM F"/>
    <property type="match status" value="1"/>
</dbReference>